<evidence type="ECO:0000313" key="2">
    <source>
        <dbReference type="Proteomes" id="UP000187429"/>
    </source>
</evidence>
<gene>
    <name evidence="1" type="ORF">AYI69_g5251</name>
</gene>
<protein>
    <submittedName>
        <fullName evidence="1">Uncharacterized protein</fullName>
    </submittedName>
</protein>
<keyword evidence="2" id="KW-1185">Reference proteome</keyword>
<accession>A0A1R1Y7L7</accession>
<dbReference type="Proteomes" id="UP000187429">
    <property type="component" value="Unassembled WGS sequence"/>
</dbReference>
<dbReference type="AlphaFoldDB" id="A0A1R1Y7L7"/>
<comment type="caution">
    <text evidence="1">The sequence shown here is derived from an EMBL/GenBank/DDBJ whole genome shotgun (WGS) entry which is preliminary data.</text>
</comment>
<name>A0A1R1Y7L7_9FUNG</name>
<sequence length="193" mass="21649">MQISASTFPQICHYLEKTLPLLYFNSSSPLPIIANTPPKHSQYSVSTLPKYCIISAKTLPQILLIYAITLPKFLLNSELIHHQIYLTNIESPSTVLQLFLDYNITHPQHNHNFPSSLTILRDNSISTMYIPFCSSASTLHKFSSTLPFTCLKSVCSLLNICIITASSPSYFNLKSVTSIPQLCLKNFLTIPLL</sequence>
<organism evidence="1 2">
    <name type="scientific">Smittium culicis</name>
    <dbReference type="NCBI Taxonomy" id="133412"/>
    <lineage>
        <taxon>Eukaryota</taxon>
        <taxon>Fungi</taxon>
        <taxon>Fungi incertae sedis</taxon>
        <taxon>Zoopagomycota</taxon>
        <taxon>Kickxellomycotina</taxon>
        <taxon>Harpellomycetes</taxon>
        <taxon>Harpellales</taxon>
        <taxon>Legeriomycetaceae</taxon>
        <taxon>Smittium</taxon>
    </lineage>
</organism>
<proteinExistence type="predicted"/>
<evidence type="ECO:0000313" key="1">
    <source>
        <dbReference type="EMBL" id="OMJ22824.1"/>
    </source>
</evidence>
<dbReference type="EMBL" id="LSSM01002156">
    <property type="protein sequence ID" value="OMJ22824.1"/>
    <property type="molecule type" value="Genomic_DNA"/>
</dbReference>
<reference evidence="2" key="1">
    <citation type="submission" date="2017-01" db="EMBL/GenBank/DDBJ databases">
        <authorList>
            <person name="Wang Y."/>
            <person name="White M."/>
            <person name="Kvist S."/>
            <person name="Moncalvo J.-M."/>
        </authorList>
    </citation>
    <scope>NUCLEOTIDE SEQUENCE [LARGE SCALE GENOMIC DNA]</scope>
    <source>
        <strain evidence="2">ID-206-W2</strain>
    </source>
</reference>